<feature type="domain" description="LTD" evidence="2">
    <location>
        <begin position="243"/>
        <end position="345"/>
    </location>
</feature>
<dbReference type="Proteomes" id="UP000000787">
    <property type="component" value="Chromosome"/>
</dbReference>
<protein>
    <recommendedName>
        <fullName evidence="2">LTD domain-containing protein</fullName>
    </recommendedName>
</protein>
<feature type="signal peptide" evidence="1">
    <location>
        <begin position="1"/>
        <end position="20"/>
    </location>
</feature>
<evidence type="ECO:0000259" key="2">
    <source>
        <dbReference type="PROSITE" id="PS51841"/>
    </source>
</evidence>
<gene>
    <name evidence="3" type="ordered locus">Haur_1312</name>
</gene>
<name>A9B2B5_HERA2</name>
<dbReference type="InterPro" id="IPR036415">
    <property type="entry name" value="Lamin_tail_dom_sf"/>
</dbReference>
<organism evidence="3 4">
    <name type="scientific">Herpetosiphon aurantiacus (strain ATCC 23779 / DSM 785 / 114-95)</name>
    <dbReference type="NCBI Taxonomy" id="316274"/>
    <lineage>
        <taxon>Bacteria</taxon>
        <taxon>Bacillati</taxon>
        <taxon>Chloroflexota</taxon>
        <taxon>Chloroflexia</taxon>
        <taxon>Herpetosiphonales</taxon>
        <taxon>Herpetosiphonaceae</taxon>
        <taxon>Herpetosiphon</taxon>
    </lineage>
</organism>
<evidence type="ECO:0000256" key="1">
    <source>
        <dbReference type="SAM" id="SignalP"/>
    </source>
</evidence>
<accession>A9B2B5</accession>
<dbReference type="AlphaFoldDB" id="A9B2B5"/>
<proteinExistence type="predicted"/>
<keyword evidence="4" id="KW-1185">Reference proteome</keyword>
<evidence type="ECO:0000313" key="4">
    <source>
        <dbReference type="Proteomes" id="UP000000787"/>
    </source>
</evidence>
<dbReference type="InParanoid" id="A9B2B5"/>
<dbReference type="eggNOG" id="COG0823">
    <property type="taxonomic scope" value="Bacteria"/>
</dbReference>
<dbReference type="KEGG" id="hau:Haur_1312"/>
<dbReference type="InterPro" id="IPR001322">
    <property type="entry name" value="Lamin_tail_dom"/>
</dbReference>
<dbReference type="eggNOG" id="COG1525">
    <property type="taxonomic scope" value="Bacteria"/>
</dbReference>
<sequence length="345" mass="38043">MRRWIWLLLVVGFLPRPVAAHNLCFVEVSNPYCLEEPFSDYWEDNGGLPVFGYPIAAAKAEANPDTDMSYHTQWLERNRFEVHPENAGTAYEVLLGLLGKERLQQLGRGVAPREVGPQTGCLWFEETGHNVCDQANGLGFKSYWQSHGLKIPGLDTYARSLQLFGLPLTGVNLETNANGDTVQTQWFERARLEWHPNNPDQFKVLLGLLGKEVYTNRGNPILPVPTPTPAPIVTPTPAPPPPSFNDCQADPTVASNFPVRIVSVDKRAETVMIQNVSNAPVAIDGWKICSIRGNQLHATLGGSLAAGETRTINSTAGAPIWSNTEKDDATLYDGQGRLISFLEDR</sequence>
<dbReference type="Gene3D" id="2.60.40.1260">
    <property type="entry name" value="Lamin Tail domain"/>
    <property type="match status" value="1"/>
</dbReference>
<evidence type="ECO:0000313" key="3">
    <source>
        <dbReference type="EMBL" id="ABX03960.1"/>
    </source>
</evidence>
<feature type="chain" id="PRO_5002731811" description="LTD domain-containing protein" evidence="1">
    <location>
        <begin position="21"/>
        <end position="345"/>
    </location>
</feature>
<dbReference type="BioCyc" id="HAUR316274:GHYA-1335-MONOMER"/>
<reference evidence="3 4" key="1">
    <citation type="journal article" date="2011" name="Stand. Genomic Sci.">
        <title>Complete genome sequence of the filamentous gliding predatory bacterium Herpetosiphon aurantiacus type strain (114-95(T)).</title>
        <authorList>
            <person name="Kiss H."/>
            <person name="Nett M."/>
            <person name="Domin N."/>
            <person name="Martin K."/>
            <person name="Maresca J.A."/>
            <person name="Copeland A."/>
            <person name="Lapidus A."/>
            <person name="Lucas S."/>
            <person name="Berry K.W."/>
            <person name="Glavina Del Rio T."/>
            <person name="Dalin E."/>
            <person name="Tice H."/>
            <person name="Pitluck S."/>
            <person name="Richardson P."/>
            <person name="Bruce D."/>
            <person name="Goodwin L."/>
            <person name="Han C."/>
            <person name="Detter J.C."/>
            <person name="Schmutz J."/>
            <person name="Brettin T."/>
            <person name="Land M."/>
            <person name="Hauser L."/>
            <person name="Kyrpides N.C."/>
            <person name="Ivanova N."/>
            <person name="Goker M."/>
            <person name="Woyke T."/>
            <person name="Klenk H.P."/>
            <person name="Bryant D.A."/>
        </authorList>
    </citation>
    <scope>NUCLEOTIDE SEQUENCE [LARGE SCALE GENOMIC DNA]</scope>
    <source>
        <strain evidence="4">ATCC 23779 / DSM 785 / 114-95</strain>
    </source>
</reference>
<dbReference type="HOGENOM" id="CLU_803568_0_0_0"/>
<dbReference type="PROSITE" id="PS51841">
    <property type="entry name" value="LTD"/>
    <property type="match status" value="1"/>
</dbReference>
<dbReference type="SUPFAM" id="SSF74853">
    <property type="entry name" value="Lamin A/C globular tail domain"/>
    <property type="match status" value="1"/>
</dbReference>
<dbReference type="EMBL" id="CP000875">
    <property type="protein sequence ID" value="ABX03960.1"/>
    <property type="molecule type" value="Genomic_DNA"/>
</dbReference>
<keyword evidence="1" id="KW-0732">Signal</keyword>